<dbReference type="SUPFAM" id="SSF56801">
    <property type="entry name" value="Acetyl-CoA synthetase-like"/>
    <property type="match status" value="1"/>
</dbReference>
<proteinExistence type="predicted"/>
<dbReference type="Gene3D" id="3.40.50.12780">
    <property type="entry name" value="N-terminal domain of ligase-like"/>
    <property type="match status" value="2"/>
</dbReference>
<dbReference type="PANTHER" id="PTHR43767:SF1">
    <property type="entry name" value="NONRIBOSOMAL PEPTIDE SYNTHASE PES1 (EUROFUNG)-RELATED"/>
    <property type="match status" value="1"/>
</dbReference>
<evidence type="ECO:0000256" key="1">
    <source>
        <dbReference type="SAM" id="MobiDB-lite"/>
    </source>
</evidence>
<protein>
    <recommendedName>
        <fullName evidence="2">AMP-dependent synthetase/ligase domain-containing protein</fullName>
    </recommendedName>
</protein>
<organism evidence="3 4">
    <name type="scientific">Streptosporangium pseudovulgare</name>
    <dbReference type="NCBI Taxonomy" id="35765"/>
    <lineage>
        <taxon>Bacteria</taxon>
        <taxon>Bacillati</taxon>
        <taxon>Actinomycetota</taxon>
        <taxon>Actinomycetes</taxon>
        <taxon>Streptosporangiales</taxon>
        <taxon>Streptosporangiaceae</taxon>
        <taxon>Streptosporangium</taxon>
    </lineage>
</organism>
<feature type="compositionally biased region" description="Low complexity" evidence="1">
    <location>
        <begin position="206"/>
        <end position="220"/>
    </location>
</feature>
<evidence type="ECO:0000313" key="4">
    <source>
        <dbReference type="Proteomes" id="UP000611554"/>
    </source>
</evidence>
<gene>
    <name evidence="3" type="ORF">GCM10010140_37210</name>
</gene>
<dbReference type="EMBL" id="BMQJ01000008">
    <property type="protein sequence ID" value="GGQ03430.1"/>
    <property type="molecule type" value="Genomic_DNA"/>
</dbReference>
<comment type="caution">
    <text evidence="3">The sequence shown here is derived from an EMBL/GenBank/DDBJ whole genome shotgun (WGS) entry which is preliminary data.</text>
</comment>
<dbReference type="PANTHER" id="PTHR43767">
    <property type="entry name" value="LONG-CHAIN-FATTY-ACID--COA LIGASE"/>
    <property type="match status" value="1"/>
</dbReference>
<dbReference type="Pfam" id="PF00501">
    <property type="entry name" value="AMP-binding"/>
    <property type="match status" value="1"/>
</dbReference>
<reference evidence="4" key="1">
    <citation type="journal article" date="2019" name="Int. J. Syst. Evol. Microbiol.">
        <title>The Global Catalogue of Microorganisms (GCM) 10K type strain sequencing project: providing services to taxonomists for standard genome sequencing and annotation.</title>
        <authorList>
            <consortium name="The Broad Institute Genomics Platform"/>
            <consortium name="The Broad Institute Genome Sequencing Center for Infectious Disease"/>
            <person name="Wu L."/>
            <person name="Ma J."/>
        </authorList>
    </citation>
    <scope>NUCLEOTIDE SEQUENCE [LARGE SCALE GENOMIC DNA]</scope>
    <source>
        <strain evidence="4">JCM 3115</strain>
    </source>
</reference>
<feature type="region of interest" description="Disordered" evidence="1">
    <location>
        <begin position="152"/>
        <end position="220"/>
    </location>
</feature>
<accession>A0ABQ2QY86</accession>
<feature type="domain" description="AMP-dependent synthetase/ligase" evidence="2">
    <location>
        <begin position="33"/>
        <end position="154"/>
    </location>
</feature>
<name>A0ABQ2QY86_9ACTN</name>
<evidence type="ECO:0000313" key="3">
    <source>
        <dbReference type="EMBL" id="GGQ03430.1"/>
    </source>
</evidence>
<feature type="compositionally biased region" description="Pro residues" evidence="1">
    <location>
        <begin position="187"/>
        <end position="205"/>
    </location>
</feature>
<sequence length="336" mass="35434">MVSRLHIPDHAREDLSFYRDLMPTWTDVVLSAAGHRGERPAVTDAATGDVLSYAALAERIGPATAELRDRGVAPGDRVVVRLPPGPGFPLAVHAAAAAGALVVPLAADLDRDVFYECLAASRARMMITDRAQAERSMRVAGDSRVRQILTLEEVASPRPDGPGAPPRRGPVIPPQRDPGAQPRRGPSVPPQRGPSAPPSRGPGVPPRRGAAVRSRGGAEAPALTFDGNRVISHAGVVAELRRLAPEAMLRERDRVLVATTEPRAQAVLFDLALMGGAHVVAAPGATPGECRALIEEYGITVAAVPPWAVARPAGSRWPRVTVSAYGRSTELVIPRG</sequence>
<dbReference type="Proteomes" id="UP000611554">
    <property type="component" value="Unassembled WGS sequence"/>
</dbReference>
<keyword evidence="4" id="KW-1185">Reference proteome</keyword>
<evidence type="ECO:0000259" key="2">
    <source>
        <dbReference type="Pfam" id="PF00501"/>
    </source>
</evidence>
<dbReference type="InterPro" id="IPR000873">
    <property type="entry name" value="AMP-dep_synth/lig_dom"/>
</dbReference>
<dbReference type="InterPro" id="IPR042099">
    <property type="entry name" value="ANL_N_sf"/>
</dbReference>
<feature type="compositionally biased region" description="Pro residues" evidence="1">
    <location>
        <begin position="159"/>
        <end position="176"/>
    </location>
</feature>
<dbReference type="InterPro" id="IPR050237">
    <property type="entry name" value="ATP-dep_AMP-bd_enzyme"/>
</dbReference>